<dbReference type="OrthoDB" id="1150409at2"/>
<dbReference type="AlphaFoldDB" id="A0A430B4M2"/>
<dbReference type="PROSITE" id="PS50943">
    <property type="entry name" value="HTH_CROC1"/>
    <property type="match status" value="1"/>
</dbReference>
<dbReference type="SUPFAM" id="SSF47413">
    <property type="entry name" value="lambda repressor-like DNA-binding domains"/>
    <property type="match status" value="1"/>
</dbReference>
<dbReference type="PANTHER" id="PTHR37038:SF14">
    <property type="entry name" value="TRANSCRIPTIONAL ACTIVATOR"/>
    <property type="match status" value="1"/>
</dbReference>
<dbReference type="PANTHER" id="PTHR37038">
    <property type="entry name" value="TRANSCRIPTIONAL REGULATOR-RELATED"/>
    <property type="match status" value="1"/>
</dbReference>
<sequence length="283" mass="32608">MNDHTYGTNLKKVRKEMKLSQKQLAEDICSQAMLSRIENNEVIPNALIMTEICKRLNISVEEAMNEHSPHSQKSRDWLQLMQYLHQTHQYTQLSLLISQQYVPPAHFSKEELQLYYYYKACALASFDSHSKGVTKLLQESLDCTFDFEQTGSSDMEIILLSELGRLRLFQGETEAGLLFMKKSLSYFSYNSAKRTNIELVRAIYHVGTAFINHQLYDLADRAVAQGIAWAQKNHVLYYLDQLFLLKGIISQEHHQIPKTLESIKLIDTLTSVAVREQNLAAEI</sequence>
<proteinExistence type="predicted"/>
<name>A0A430B4M2_9ENTE</name>
<dbReference type="InterPro" id="IPR010982">
    <property type="entry name" value="Lambda_DNA-bd_dom_sf"/>
</dbReference>
<dbReference type="InterPro" id="IPR011990">
    <property type="entry name" value="TPR-like_helical_dom_sf"/>
</dbReference>
<organism evidence="2 3">
    <name type="scientific">Vagococcus elongatus</name>
    <dbReference type="NCBI Taxonomy" id="180344"/>
    <lineage>
        <taxon>Bacteria</taxon>
        <taxon>Bacillati</taxon>
        <taxon>Bacillota</taxon>
        <taxon>Bacilli</taxon>
        <taxon>Lactobacillales</taxon>
        <taxon>Enterococcaceae</taxon>
        <taxon>Vagococcus</taxon>
    </lineage>
</organism>
<dbReference type="Gene3D" id="1.25.40.10">
    <property type="entry name" value="Tetratricopeptide repeat domain"/>
    <property type="match status" value="1"/>
</dbReference>
<reference evidence="2 3" key="1">
    <citation type="submission" date="2017-05" db="EMBL/GenBank/DDBJ databases">
        <title>Vagococcus spp. assemblies.</title>
        <authorList>
            <person name="Gulvik C.A."/>
        </authorList>
    </citation>
    <scope>NUCLEOTIDE SEQUENCE [LARGE SCALE GENOMIC DNA]</scope>
    <source>
        <strain evidence="2 3">CCUG 51432</strain>
    </source>
</reference>
<protein>
    <recommendedName>
        <fullName evidence="1">HTH cro/C1-type domain-containing protein</fullName>
    </recommendedName>
</protein>
<dbReference type="Pfam" id="PF01381">
    <property type="entry name" value="HTH_3"/>
    <property type="match status" value="1"/>
</dbReference>
<dbReference type="RefSeq" id="WP_126807008.1">
    <property type="nucleotide sequence ID" value="NZ_NGKA01000002.1"/>
</dbReference>
<accession>A0A430B4M2</accession>
<dbReference type="SMART" id="SM00530">
    <property type="entry name" value="HTH_XRE"/>
    <property type="match status" value="1"/>
</dbReference>
<dbReference type="EMBL" id="NGKA01000002">
    <property type="protein sequence ID" value="RSU15253.1"/>
    <property type="molecule type" value="Genomic_DNA"/>
</dbReference>
<dbReference type="Proteomes" id="UP000287605">
    <property type="component" value="Unassembled WGS sequence"/>
</dbReference>
<evidence type="ECO:0000313" key="2">
    <source>
        <dbReference type="EMBL" id="RSU15253.1"/>
    </source>
</evidence>
<comment type="caution">
    <text evidence="2">The sequence shown here is derived from an EMBL/GenBank/DDBJ whole genome shotgun (WGS) entry which is preliminary data.</text>
</comment>
<dbReference type="GO" id="GO:0003677">
    <property type="term" value="F:DNA binding"/>
    <property type="evidence" value="ECO:0007669"/>
    <property type="project" value="InterPro"/>
</dbReference>
<feature type="domain" description="HTH cro/C1-type" evidence="1">
    <location>
        <begin position="10"/>
        <end position="63"/>
    </location>
</feature>
<dbReference type="InterPro" id="IPR053163">
    <property type="entry name" value="HTH-type_regulator_Rgg"/>
</dbReference>
<dbReference type="InterPro" id="IPR001387">
    <property type="entry name" value="Cro/C1-type_HTH"/>
</dbReference>
<keyword evidence="3" id="KW-1185">Reference proteome</keyword>
<dbReference type="CDD" id="cd00093">
    <property type="entry name" value="HTH_XRE"/>
    <property type="match status" value="1"/>
</dbReference>
<evidence type="ECO:0000313" key="3">
    <source>
        <dbReference type="Proteomes" id="UP000287605"/>
    </source>
</evidence>
<evidence type="ECO:0000259" key="1">
    <source>
        <dbReference type="PROSITE" id="PS50943"/>
    </source>
</evidence>
<gene>
    <name evidence="2" type="ORF">CBF29_02665</name>
</gene>